<comment type="cofactor">
    <cofactor evidence="1">
        <name>Mg(2+)</name>
        <dbReference type="ChEBI" id="CHEBI:18420"/>
    </cofactor>
</comment>
<keyword evidence="8 17" id="KW-0418">Kinase</keyword>
<evidence type="ECO:0000256" key="13">
    <source>
        <dbReference type="ARBA" id="ARBA00048679"/>
    </source>
</evidence>
<dbReference type="PANTHER" id="PTHR24349">
    <property type="entry name" value="SERINE/THREONINE-PROTEIN KINASE"/>
    <property type="match status" value="1"/>
</dbReference>
<evidence type="ECO:0000259" key="16">
    <source>
        <dbReference type="PROSITE" id="PS50011"/>
    </source>
</evidence>
<dbReference type="PROSITE" id="PS50011">
    <property type="entry name" value="PROTEIN_KINASE_DOM"/>
    <property type="match status" value="1"/>
</dbReference>
<feature type="compositionally biased region" description="Polar residues" evidence="15">
    <location>
        <begin position="487"/>
        <end position="500"/>
    </location>
</feature>
<dbReference type="FunFam" id="1.10.510.10:FF:000945">
    <property type="entry name" value="Uncharacterized protein"/>
    <property type="match status" value="1"/>
</dbReference>
<evidence type="ECO:0000313" key="18">
    <source>
        <dbReference type="Proteomes" id="UP000054937"/>
    </source>
</evidence>
<comment type="caution">
    <text evidence="17">The sequence shown here is derived from an EMBL/GenBank/DDBJ whole genome shotgun (WGS) entry which is preliminary data.</text>
</comment>
<dbReference type="EC" id="2.7.11.1" evidence="2"/>
<evidence type="ECO:0000313" key="17">
    <source>
        <dbReference type="EMBL" id="KRW98904.1"/>
    </source>
</evidence>
<dbReference type="AlphaFoldDB" id="A0A0V0Q9K8"/>
<organism evidence="17 18">
    <name type="scientific">Pseudocohnilembus persalinus</name>
    <name type="common">Ciliate</name>
    <dbReference type="NCBI Taxonomy" id="266149"/>
    <lineage>
        <taxon>Eukaryota</taxon>
        <taxon>Sar</taxon>
        <taxon>Alveolata</taxon>
        <taxon>Ciliophora</taxon>
        <taxon>Intramacronucleata</taxon>
        <taxon>Oligohymenophorea</taxon>
        <taxon>Scuticociliatia</taxon>
        <taxon>Philasterida</taxon>
        <taxon>Pseudocohnilembidae</taxon>
        <taxon>Pseudocohnilembus</taxon>
    </lineage>
</organism>
<evidence type="ECO:0000256" key="4">
    <source>
        <dbReference type="ARBA" id="ARBA00022679"/>
    </source>
</evidence>
<feature type="compositionally biased region" description="Basic and acidic residues" evidence="15">
    <location>
        <begin position="742"/>
        <end position="756"/>
    </location>
</feature>
<evidence type="ECO:0000256" key="12">
    <source>
        <dbReference type="ARBA" id="ARBA00047899"/>
    </source>
</evidence>
<feature type="compositionally biased region" description="Low complexity" evidence="15">
    <location>
        <begin position="1"/>
        <end position="21"/>
    </location>
</feature>
<evidence type="ECO:0000256" key="6">
    <source>
        <dbReference type="ARBA" id="ARBA00022737"/>
    </source>
</evidence>
<feature type="compositionally biased region" description="Basic and acidic residues" evidence="15">
    <location>
        <begin position="766"/>
        <end position="789"/>
    </location>
</feature>
<feature type="region of interest" description="Disordered" evidence="15">
    <location>
        <begin position="637"/>
        <end position="790"/>
    </location>
</feature>
<dbReference type="PROSITE" id="PS00107">
    <property type="entry name" value="PROTEIN_KINASE_ATP"/>
    <property type="match status" value="1"/>
</dbReference>
<dbReference type="SUPFAM" id="SSF56112">
    <property type="entry name" value="Protein kinase-like (PK-like)"/>
    <property type="match status" value="1"/>
</dbReference>
<evidence type="ECO:0000256" key="14">
    <source>
        <dbReference type="PROSITE-ProRule" id="PRU10141"/>
    </source>
</evidence>
<dbReference type="Gene3D" id="3.30.200.20">
    <property type="entry name" value="Phosphorylase Kinase, domain 1"/>
    <property type="match status" value="1"/>
</dbReference>
<keyword evidence="5" id="KW-0479">Metal-binding</keyword>
<protein>
    <recommendedName>
        <fullName evidence="2">non-specific serine/threonine protein kinase</fullName>
        <ecNumber evidence="2">2.7.11.1</ecNumber>
    </recommendedName>
</protein>
<keyword evidence="6" id="KW-0677">Repeat</keyword>
<dbReference type="Proteomes" id="UP000054937">
    <property type="component" value="Unassembled WGS sequence"/>
</dbReference>
<feature type="compositionally biased region" description="Basic and acidic residues" evidence="15">
    <location>
        <begin position="718"/>
        <end position="735"/>
    </location>
</feature>
<evidence type="ECO:0000256" key="11">
    <source>
        <dbReference type="ARBA" id="ARBA00024334"/>
    </source>
</evidence>
<comment type="catalytic activity">
    <reaction evidence="13">
        <text>L-seryl-[protein] + ATP = O-phospho-L-seryl-[protein] + ADP + H(+)</text>
        <dbReference type="Rhea" id="RHEA:17989"/>
        <dbReference type="Rhea" id="RHEA-COMP:9863"/>
        <dbReference type="Rhea" id="RHEA-COMP:11604"/>
        <dbReference type="ChEBI" id="CHEBI:15378"/>
        <dbReference type="ChEBI" id="CHEBI:29999"/>
        <dbReference type="ChEBI" id="CHEBI:30616"/>
        <dbReference type="ChEBI" id="CHEBI:83421"/>
        <dbReference type="ChEBI" id="CHEBI:456216"/>
        <dbReference type="EC" id="2.7.11.1"/>
    </reaction>
</comment>
<dbReference type="InterPro" id="IPR017441">
    <property type="entry name" value="Protein_kinase_ATP_BS"/>
</dbReference>
<dbReference type="PROSITE" id="PS00108">
    <property type="entry name" value="PROTEIN_KINASE_ST"/>
    <property type="match status" value="1"/>
</dbReference>
<proteinExistence type="inferred from homology"/>
<dbReference type="InParanoid" id="A0A0V0Q9K8"/>
<keyword evidence="7 14" id="KW-0547">Nucleotide-binding</keyword>
<dbReference type="Gene3D" id="1.10.510.10">
    <property type="entry name" value="Transferase(Phosphotransferase) domain 1"/>
    <property type="match status" value="1"/>
</dbReference>
<dbReference type="SMART" id="SM00220">
    <property type="entry name" value="S_TKc"/>
    <property type="match status" value="1"/>
</dbReference>
<evidence type="ECO:0000256" key="1">
    <source>
        <dbReference type="ARBA" id="ARBA00001946"/>
    </source>
</evidence>
<dbReference type="InterPro" id="IPR050205">
    <property type="entry name" value="CDPK_Ser/Thr_kinases"/>
</dbReference>
<name>A0A0V0Q9K8_PSEPJ</name>
<dbReference type="OrthoDB" id="311799at2759"/>
<feature type="region of interest" description="Disordered" evidence="15">
    <location>
        <begin position="1"/>
        <end position="25"/>
    </location>
</feature>
<comment type="catalytic activity">
    <reaction evidence="12">
        <text>L-threonyl-[protein] + ATP = O-phospho-L-threonyl-[protein] + ADP + H(+)</text>
        <dbReference type="Rhea" id="RHEA:46608"/>
        <dbReference type="Rhea" id="RHEA-COMP:11060"/>
        <dbReference type="Rhea" id="RHEA-COMP:11605"/>
        <dbReference type="ChEBI" id="CHEBI:15378"/>
        <dbReference type="ChEBI" id="CHEBI:30013"/>
        <dbReference type="ChEBI" id="CHEBI:30616"/>
        <dbReference type="ChEBI" id="CHEBI:61977"/>
        <dbReference type="ChEBI" id="CHEBI:456216"/>
        <dbReference type="EC" id="2.7.11.1"/>
    </reaction>
</comment>
<dbReference type="GO" id="GO:0005524">
    <property type="term" value="F:ATP binding"/>
    <property type="evidence" value="ECO:0007669"/>
    <property type="project" value="UniProtKB-UniRule"/>
</dbReference>
<feature type="binding site" evidence="14">
    <location>
        <position position="190"/>
    </location>
    <ligand>
        <name>ATP</name>
        <dbReference type="ChEBI" id="CHEBI:30616"/>
    </ligand>
</feature>
<sequence>MSKLQSQSNSNESTNSQMNNSHQKSKKEEMALKNGYLDHIFDYSQCLFQIQVQKPGFFKKTVYYLYAKHGQLIICQKPYDRKPHKIIDLKMNWKVKFIFDEKKHIKKQPFVQKVIGFKLIESFLKDQNKLHIEYLGEGYAMVQIKQFFSKELFLTNFYDDFSILEKLGQGKYAKVYRIQAKDTGEFYAVKYLYKQKLIAQEVGEEALLNELKILYQMDHPNVVKHVATYEDEQGYYIVTELLDDEHCLHKEIRKFRETKFDYEVVKIIMQQLLKGIEYIHSKGIMHRDLKPQNIMFAKKKGNGESSTANYRALKIIDFGLAQYFDDPHFIFVHVGTPGYVAPEILSNEKDTHRYKQKCDIFSLGVIFHLLLTGKQVFEGTKFKEVLDLNKKCRIKFEGQIYEKLNYQALNLITRMLDPNPQTRVSATEALKHDFFQETQRRRRASQILLEDLEYEKESGSELDQIDSHESLENSSNNDANKMLEIGSKNSSNQAKKQGQRPSKFAKLQLQKYTSYLQSNHKNITRQEVLYNKYKSNSFSTLSQRDQKYNDKKIDTKELLKPIKTDQIKSPFKLQTHRINILEPYQYEDVEIGENEIDILPSPSKQNLGKNREEILEMTYQLFQYMRNAKEEKIKQYEQYEQEEEQEEQLQPSQIVTNNDDNLFSLRKLENKKTSSSSSNSQKAKKLRENVKKTELNQNQQNLGKNIEISKKTSSSSSNKEEDNQLSPEEHKELRSQTEVYEQMDKNLEDEDKDKQSYNDNQLSQVKMEKEDKFLKNISNSDKKRGKDVKSIQIDNSAYKLDDPKQQQKIVNKRISALQANINKGKEEIYSSTTKRKRKSSIYHLDGLATESGHQEEEKNVESFEKKKMDERQEIINENPFNQNILNPKVVKLLNFFPQNIFVVEKFEEKMDILGKFILFGSQWYEYQGSNQKNPKNLVAIKKKIKFLEIKQAYKTWVFDFLKNIFFLQKWKSQEQSAEVPIIKVNLESCYQHFKFNIEGQNEKPYSNEIKLGFFKNRY</sequence>
<dbReference type="Pfam" id="PF00069">
    <property type="entry name" value="Pkinase"/>
    <property type="match status" value="1"/>
</dbReference>
<dbReference type="EMBL" id="LDAU01000225">
    <property type="protein sequence ID" value="KRW98904.1"/>
    <property type="molecule type" value="Genomic_DNA"/>
</dbReference>
<dbReference type="InterPro" id="IPR008271">
    <property type="entry name" value="Ser/Thr_kinase_AS"/>
</dbReference>
<keyword evidence="10 14" id="KW-0067">ATP-binding</keyword>
<feature type="region of interest" description="Disordered" evidence="15">
    <location>
        <begin position="459"/>
        <end position="502"/>
    </location>
</feature>
<evidence type="ECO:0000256" key="10">
    <source>
        <dbReference type="ARBA" id="ARBA00022840"/>
    </source>
</evidence>
<keyword evidence="18" id="KW-1185">Reference proteome</keyword>
<comment type="similarity">
    <text evidence="11">Belongs to the protein kinase superfamily. Ser/Thr protein kinase family. CDPK subfamily.</text>
</comment>
<accession>A0A0V0Q9K8</accession>
<dbReference type="GO" id="GO:0004674">
    <property type="term" value="F:protein serine/threonine kinase activity"/>
    <property type="evidence" value="ECO:0007669"/>
    <property type="project" value="UniProtKB-KW"/>
</dbReference>
<dbReference type="GO" id="GO:0046872">
    <property type="term" value="F:metal ion binding"/>
    <property type="evidence" value="ECO:0007669"/>
    <property type="project" value="UniProtKB-KW"/>
</dbReference>
<evidence type="ECO:0000256" key="7">
    <source>
        <dbReference type="ARBA" id="ARBA00022741"/>
    </source>
</evidence>
<feature type="compositionally biased region" description="Polar residues" evidence="15">
    <location>
        <begin position="649"/>
        <end position="661"/>
    </location>
</feature>
<dbReference type="FunFam" id="3.30.200.20:FF:000315">
    <property type="entry name" value="Calcium-dependent protein kinase 3"/>
    <property type="match status" value="1"/>
</dbReference>
<keyword evidence="3" id="KW-0723">Serine/threonine-protein kinase</keyword>
<evidence type="ECO:0000256" key="9">
    <source>
        <dbReference type="ARBA" id="ARBA00022837"/>
    </source>
</evidence>
<evidence type="ECO:0000256" key="3">
    <source>
        <dbReference type="ARBA" id="ARBA00022527"/>
    </source>
</evidence>
<feature type="domain" description="Protein kinase" evidence="16">
    <location>
        <begin position="161"/>
        <end position="435"/>
    </location>
</feature>
<dbReference type="InterPro" id="IPR000719">
    <property type="entry name" value="Prot_kinase_dom"/>
</dbReference>
<evidence type="ECO:0000256" key="8">
    <source>
        <dbReference type="ARBA" id="ARBA00022777"/>
    </source>
</evidence>
<evidence type="ECO:0000256" key="5">
    <source>
        <dbReference type="ARBA" id="ARBA00022723"/>
    </source>
</evidence>
<reference evidence="17 18" key="1">
    <citation type="journal article" date="2015" name="Sci. Rep.">
        <title>Genome of the facultative scuticociliatosis pathogen Pseudocohnilembus persalinus provides insight into its virulence through horizontal gene transfer.</title>
        <authorList>
            <person name="Xiong J."/>
            <person name="Wang G."/>
            <person name="Cheng J."/>
            <person name="Tian M."/>
            <person name="Pan X."/>
            <person name="Warren A."/>
            <person name="Jiang C."/>
            <person name="Yuan D."/>
            <person name="Miao W."/>
        </authorList>
    </citation>
    <scope>NUCLEOTIDE SEQUENCE [LARGE SCALE GENOMIC DNA]</scope>
    <source>
        <strain evidence="17">36N120E</strain>
    </source>
</reference>
<dbReference type="InterPro" id="IPR011009">
    <property type="entry name" value="Kinase-like_dom_sf"/>
</dbReference>
<keyword evidence="9" id="KW-0106">Calcium</keyword>
<gene>
    <name evidence="17" type="ORF">PPERSA_09429</name>
</gene>
<feature type="compositionally biased region" description="Basic and acidic residues" evidence="15">
    <location>
        <begin position="459"/>
        <end position="471"/>
    </location>
</feature>
<evidence type="ECO:0000256" key="2">
    <source>
        <dbReference type="ARBA" id="ARBA00012513"/>
    </source>
</evidence>
<keyword evidence="4" id="KW-0808">Transferase</keyword>
<evidence type="ECO:0000256" key="15">
    <source>
        <dbReference type="SAM" id="MobiDB-lite"/>
    </source>
</evidence>